<evidence type="ECO:0000313" key="3">
    <source>
        <dbReference type="EMBL" id="SJM30211.1"/>
    </source>
</evidence>
<reference evidence="4" key="1">
    <citation type="submission" date="2016-12" db="EMBL/GenBank/DDBJ databases">
        <authorList>
            <person name="Brunel B."/>
        </authorList>
    </citation>
    <scope>NUCLEOTIDE SEQUENCE [LARGE SCALE GENOMIC DNA]</scope>
</reference>
<keyword evidence="4" id="KW-1185">Reference proteome</keyword>
<evidence type="ECO:0000256" key="1">
    <source>
        <dbReference type="SAM" id="MobiDB-lite"/>
    </source>
</evidence>
<feature type="transmembrane region" description="Helical" evidence="2">
    <location>
        <begin position="1489"/>
        <end position="1510"/>
    </location>
</feature>
<name>A0A2P9AGE7_9HYPH</name>
<keyword evidence="2" id="KW-1133">Transmembrane helix</keyword>
<keyword evidence="2" id="KW-0812">Transmembrane</keyword>
<gene>
    <name evidence="3" type="ORF">BQ8482_130110</name>
</gene>
<dbReference type="RefSeq" id="WP_123147702.1">
    <property type="nucleotide sequence ID" value="NZ_FUIG01000019.1"/>
</dbReference>
<sequence>MQNLANPSTTGQSEFIDLDRTLRDIPVGENLTDELELQRRIGSGASSTWAELCPEMRVVVLAEAGAGKTWEIRNLADRLRHEGNVAFFIRLELLAENFELAFEPEQYPDFEAWLAGQEEAWLLLDSVDEARLRHLGDFGIAIRKFASVLGAAKARAHIALTSRISAWRPATDLGLCVELLPHPSPDTNTRTNESGDALDGDTVRTERVQGGATSGYRVVALEDLGDDQVNRFIAARGVANPAAFVDAIERADAKGFTGRPQDLDELVDFWRVNGRIGSRWEVLTASIDRRLDERDQNRADVNALSPEKARLGAQALAAAVTLTGVPVIRVPDGADTTDGVAISTVLPQWTDAEAGVLLQRPVFDGAIYGTVRFHHRSVREFLAAQWFADRLRQAPSRLGLEQLFFRRQYGIEVLSPMLRPVLLWLMLMDEGIRRRVLTLAPEVVFEGGDPSRLPLADRKRILADVCEQLCKHTSGRSVQDYSAVQRFAKEDISDEIRVLLQRYADDPEVAPFLLRMVWLGRLRTLAPEVVGLASDPADAGYRRLTAFRALNAIGTEPEIDAVRQAVLAEPGDLDRRLLSELISGLPGTPASVTWLLAAIGRAAPKKKRAADHLSHELAAYVERSPVIDPALVIGLEALLGTAPMLSDLSNQVSQRFEWVLVAASRAVDRLIHERDPIVMTHAAHSIIRRVSTARSYQSDVLSGEKETFAELVPAWPELNRAQFWHDVEQLRVHQAAKGGPRVVDWWRPANYGAAWKFGANDFDYTVEAMTSKPVLDDQLVALTLAFHLYQNNGRPRHCLTAMKRAAAEGEVADRLQALLHPVADPEMRKLKVQERRWTRRDKERQAAEARELRESRDNLNAHLEQLRTELSSHPERAGQLNAIRYLFDRTRDDQHQNHWSSYDWRGLAADFGYDLARLFRDAAQNSWRLSRPTLRSEGAPDNETAFATILGLAGLDIETRETPSILKTLSPEEVEIAARHAVFELNGFPTWFPTLYEHHHEAVAAFLFAQIRYELTEAAAENRGNDVLGDVSWSGQWAWDDLGPMLIELLHEHEPADSGALNKVLKIVSGASDPDAAIAALARSKSQSVAEVSHIGQWFAVWMGVEPDAAIPAFAGHLATLPAKQASELAMHTAVALFGGDFHAGPVARSGFMQPRSLRRLYDILHQYIRRADDIHRAGSGVYSPGLRDHAQEARDSILDRLRDQSGKEAVLALREIVTSQPGREWVSGLLRGKAEREGDFEPFAPQDILYLGEHFERRPRSARQLGDTARLRLLQLKEAAEESLSLDAGVLDIADAQAVRELAQTRLEARSDNAYSVAVPAGLPPSLVLSGVGYAAAQPLVTGTSEDVPEVSWIDTLEAGNTSHRGVLAVFHLARSKRWRWPWSSPPTLEETVAAARAQWEAKEEHVPTLDDVEVIGIDLTRIPPVLGKKDIWDRIFDFLRWFWGTTLLRLGTMIATAGVTAITGVFQVVVEWALYKFLGIRLDIPEIAGWIGWVLLAIGIGVALLGAADQRKGR</sequence>
<feature type="transmembrane region" description="Helical" evidence="2">
    <location>
        <begin position="1452"/>
        <end position="1477"/>
    </location>
</feature>
<evidence type="ECO:0000313" key="4">
    <source>
        <dbReference type="Proteomes" id="UP000245698"/>
    </source>
</evidence>
<dbReference type="Proteomes" id="UP000245698">
    <property type="component" value="Unassembled WGS sequence"/>
</dbReference>
<keyword evidence="2" id="KW-0472">Membrane</keyword>
<organism evidence="3 4">
    <name type="scientific">Mesorhizobium delmotii</name>
    <dbReference type="NCBI Taxonomy" id="1631247"/>
    <lineage>
        <taxon>Bacteria</taxon>
        <taxon>Pseudomonadati</taxon>
        <taxon>Pseudomonadota</taxon>
        <taxon>Alphaproteobacteria</taxon>
        <taxon>Hyphomicrobiales</taxon>
        <taxon>Phyllobacteriaceae</taxon>
        <taxon>Mesorhizobium</taxon>
    </lineage>
</organism>
<feature type="region of interest" description="Disordered" evidence="1">
    <location>
        <begin position="837"/>
        <end position="856"/>
    </location>
</feature>
<proteinExistence type="predicted"/>
<dbReference type="EMBL" id="FUIG01000019">
    <property type="protein sequence ID" value="SJM30211.1"/>
    <property type="molecule type" value="Genomic_DNA"/>
</dbReference>
<accession>A0A2P9AGE7</accession>
<evidence type="ECO:0000256" key="2">
    <source>
        <dbReference type="SAM" id="Phobius"/>
    </source>
</evidence>
<protein>
    <submittedName>
        <fullName evidence="3">Uncharacterized protein</fullName>
    </submittedName>
</protein>